<comment type="caution">
    <text evidence="2">The sequence shown here is derived from an EMBL/GenBank/DDBJ whole genome shotgun (WGS) entry which is preliminary data.</text>
</comment>
<dbReference type="Gene3D" id="2.40.128.580">
    <property type="entry name" value="GXWXG domain"/>
    <property type="match status" value="1"/>
</dbReference>
<organism evidence="2 3">
    <name type="scientific">Mycolicibacterium mucogenicum</name>
    <name type="common">Mycobacterium mucogenicum</name>
    <dbReference type="NCBI Taxonomy" id="56689"/>
    <lineage>
        <taxon>Bacteria</taxon>
        <taxon>Bacillati</taxon>
        <taxon>Actinomycetota</taxon>
        <taxon>Actinomycetes</taxon>
        <taxon>Mycobacteriales</taxon>
        <taxon>Mycobacteriaceae</taxon>
        <taxon>Mycolicibacterium</taxon>
    </lineage>
</organism>
<dbReference type="AlphaFoldDB" id="A0A1A0N0J9"/>
<dbReference type="InterPro" id="IPR025951">
    <property type="entry name" value="GXWXG_dom"/>
</dbReference>
<evidence type="ECO:0000313" key="3">
    <source>
        <dbReference type="Proteomes" id="UP000093962"/>
    </source>
</evidence>
<reference evidence="2 3" key="1">
    <citation type="submission" date="2016-06" db="EMBL/GenBank/DDBJ databases">
        <authorList>
            <person name="Kjaerup R.B."/>
            <person name="Dalgaard T.S."/>
            <person name="Juul-Madsen H.R."/>
        </authorList>
    </citation>
    <scope>NUCLEOTIDE SEQUENCE [LARGE SCALE GENOMIC DNA]</scope>
    <source>
        <strain evidence="2 3">1199456.5</strain>
    </source>
</reference>
<accession>A0A1A0N0J9</accession>
<gene>
    <name evidence="2" type="ORF">A5642_12005</name>
</gene>
<dbReference type="RefSeq" id="WP_064857788.1">
    <property type="nucleotide sequence ID" value="NZ_LZSF01000044.1"/>
</dbReference>
<sequence>MNLTNRFQDLIDRGVAPTLDQLDALYDDASAVDVDDVLGEWAGGVFGLGHPAEAQLEAIKWAGKSFGAADDVAPIVCFDCENDGGCLVA</sequence>
<dbReference type="EMBL" id="LZSF01000044">
    <property type="protein sequence ID" value="OBA90831.1"/>
    <property type="molecule type" value="Genomic_DNA"/>
</dbReference>
<protein>
    <recommendedName>
        <fullName evidence="1">GXWXG domain-containing protein</fullName>
    </recommendedName>
</protein>
<evidence type="ECO:0000313" key="2">
    <source>
        <dbReference type="EMBL" id="OBA90831.1"/>
    </source>
</evidence>
<dbReference type="Proteomes" id="UP000093962">
    <property type="component" value="Unassembled WGS sequence"/>
</dbReference>
<feature type="domain" description="GXWXG" evidence="1">
    <location>
        <begin position="24"/>
        <end position="79"/>
    </location>
</feature>
<evidence type="ECO:0000259" key="1">
    <source>
        <dbReference type="Pfam" id="PF14231"/>
    </source>
</evidence>
<proteinExistence type="predicted"/>
<name>A0A1A0N0J9_MYCMU</name>
<dbReference type="OrthoDB" id="8905397at2"/>
<dbReference type="Pfam" id="PF14231">
    <property type="entry name" value="GXWXG"/>
    <property type="match status" value="1"/>
</dbReference>